<feature type="compositionally biased region" description="Polar residues" evidence="1">
    <location>
        <begin position="8"/>
        <end position="21"/>
    </location>
</feature>
<reference evidence="2 3" key="1">
    <citation type="journal article" date="2021" name="bioRxiv">
        <title>Chromosome-scale and haplotype-resolved genome assembly of a tetraploid potato cultivar.</title>
        <authorList>
            <person name="Sun H."/>
            <person name="Jiao W.-B."/>
            <person name="Krause K."/>
            <person name="Campoy J.A."/>
            <person name="Goel M."/>
            <person name="Folz-Donahue K."/>
            <person name="Kukat C."/>
            <person name="Huettel B."/>
            <person name="Schneeberger K."/>
        </authorList>
    </citation>
    <scope>NUCLEOTIDE SEQUENCE [LARGE SCALE GENOMIC DNA]</scope>
    <source>
        <strain evidence="2">SolTubOtavaFocal</strain>
        <tissue evidence="2">Leaves</tissue>
    </source>
</reference>
<feature type="region of interest" description="Disordered" evidence="1">
    <location>
        <begin position="1"/>
        <end position="21"/>
    </location>
</feature>
<evidence type="ECO:0000313" key="3">
    <source>
        <dbReference type="Proteomes" id="UP000826656"/>
    </source>
</evidence>
<evidence type="ECO:0000256" key="1">
    <source>
        <dbReference type="SAM" id="MobiDB-lite"/>
    </source>
</evidence>
<name>A0ABQ7WGN6_SOLTU</name>
<evidence type="ECO:0000313" key="2">
    <source>
        <dbReference type="EMBL" id="KAH0779160.1"/>
    </source>
</evidence>
<protein>
    <submittedName>
        <fullName evidence="2">Uncharacterized protein</fullName>
    </submittedName>
</protein>
<gene>
    <name evidence="2" type="ORF">KY290_005587</name>
</gene>
<sequence length="61" mass="6637">MAVDGVPSANTDSTSNGTSSHTLFPVIDHNHPLFLQHTETPDFLSLCLSLYYMISGRSVTL</sequence>
<dbReference type="EMBL" id="JAIVGD010000002">
    <property type="protein sequence ID" value="KAH0779160.1"/>
    <property type="molecule type" value="Genomic_DNA"/>
</dbReference>
<proteinExistence type="predicted"/>
<organism evidence="2 3">
    <name type="scientific">Solanum tuberosum</name>
    <name type="common">Potato</name>
    <dbReference type="NCBI Taxonomy" id="4113"/>
    <lineage>
        <taxon>Eukaryota</taxon>
        <taxon>Viridiplantae</taxon>
        <taxon>Streptophyta</taxon>
        <taxon>Embryophyta</taxon>
        <taxon>Tracheophyta</taxon>
        <taxon>Spermatophyta</taxon>
        <taxon>Magnoliopsida</taxon>
        <taxon>eudicotyledons</taxon>
        <taxon>Gunneridae</taxon>
        <taxon>Pentapetalae</taxon>
        <taxon>asterids</taxon>
        <taxon>lamiids</taxon>
        <taxon>Solanales</taxon>
        <taxon>Solanaceae</taxon>
        <taxon>Solanoideae</taxon>
        <taxon>Solaneae</taxon>
        <taxon>Solanum</taxon>
    </lineage>
</organism>
<accession>A0ABQ7WGN6</accession>
<comment type="caution">
    <text evidence="2">The sequence shown here is derived from an EMBL/GenBank/DDBJ whole genome shotgun (WGS) entry which is preliminary data.</text>
</comment>
<dbReference type="Proteomes" id="UP000826656">
    <property type="component" value="Unassembled WGS sequence"/>
</dbReference>
<keyword evidence="3" id="KW-1185">Reference proteome</keyword>